<name>A0A2P7QPL5_9SPHN</name>
<dbReference type="NCBIfam" id="TIGR01391">
    <property type="entry name" value="dnaG"/>
    <property type="match status" value="1"/>
</dbReference>
<evidence type="ECO:0000256" key="7">
    <source>
        <dbReference type="ARBA" id="ARBA00022771"/>
    </source>
</evidence>
<comment type="similarity">
    <text evidence="12 13">Belongs to the DnaG primase family.</text>
</comment>
<dbReference type="PANTHER" id="PTHR30313">
    <property type="entry name" value="DNA PRIMASE"/>
    <property type="match status" value="1"/>
</dbReference>
<dbReference type="SUPFAM" id="SSF56731">
    <property type="entry name" value="DNA primase core"/>
    <property type="match status" value="1"/>
</dbReference>
<feature type="zinc finger region" description="CHC2-type" evidence="12 14">
    <location>
        <begin position="38"/>
        <end position="62"/>
    </location>
</feature>
<keyword evidence="5 12" id="KW-0235">DNA replication</keyword>
<keyword evidence="10 12" id="KW-0238">DNA-binding</keyword>
<dbReference type="InterPro" id="IPR037068">
    <property type="entry name" value="DNA_primase_core_N_sf"/>
</dbReference>
<keyword evidence="18" id="KW-1185">Reference proteome</keyword>
<comment type="subunit">
    <text evidence="12">Monomer. Interacts with DnaB.</text>
</comment>
<evidence type="ECO:0000256" key="9">
    <source>
        <dbReference type="ARBA" id="ARBA00022842"/>
    </source>
</evidence>
<sequence>MSLSPQFLDEVRARTSLSTVIGRSVKLQKAGREYKACCPFHQEKTPSFTINDEKGFYHCFGCGAHGDAIRFLTDARGLPFMEAVKELADAAGLEVPAPDPRAQQKAERAAGLYDVVEAAQRWFVEQLGSIEGANARAYLQKRGIRDWTITNFGFGFAPDSRSRLREALKRFGSDALVETGLLIAPDDDREPYDRFRGRLMIPIRDQRGRVIAFGGRIVGDGEPKYLNSPETPLFDKGRTLYNLDKAAPASRNARRVIVVEGYMDVIALDQAGIGEAVAPLGTALTEGQLERLWKLSPAPILCFDGDSAGQKASVRAALRALPHAGPGRSLGFVTLPAGQDPDDLVRAKGRDALEDLLAAPEPLVDRLWRHEVNAEPLTTPEERAGLKQRLFDHFGAIADPNVREQYRAEFLRRFDELTRPQRPRQQRDYGREQYQGGGRRFQNGRQQSGRFQSNRFGFVRPVSDQAKLVATGGLDPRWLRAVLAGLVRHPQVIAAHSEAVAALPFIEAPAIRLRDSLLSAALFHGELDQERLNTILVDEGAAPLAEALRQERGLAFSFTRRDADPERAQRDLVLVIDTLAAQPGLEAALAAATERLKESGDEAAFQEQQRLRIARDEAEKQLASLVEGDVG</sequence>
<evidence type="ECO:0000313" key="17">
    <source>
        <dbReference type="EMBL" id="PSJ39912.1"/>
    </source>
</evidence>
<comment type="caution">
    <text evidence="17">The sequence shown here is derived from an EMBL/GenBank/DDBJ whole genome shotgun (WGS) entry which is preliminary data.</text>
</comment>
<protein>
    <recommendedName>
        <fullName evidence="12 13">DNA primase</fullName>
        <ecNumber evidence="12">2.7.7.101</ecNumber>
    </recommendedName>
</protein>
<dbReference type="PROSITE" id="PS50880">
    <property type="entry name" value="TOPRIM"/>
    <property type="match status" value="1"/>
</dbReference>
<evidence type="ECO:0000256" key="10">
    <source>
        <dbReference type="ARBA" id="ARBA00023125"/>
    </source>
</evidence>
<dbReference type="RefSeq" id="WP_106513813.1">
    <property type="nucleotide sequence ID" value="NZ_PXYI01000004.1"/>
</dbReference>
<dbReference type="PIRSF" id="PIRSF002811">
    <property type="entry name" value="DnaG"/>
    <property type="match status" value="1"/>
</dbReference>
<accession>A0A2P7QPL5</accession>
<dbReference type="Gene3D" id="3.90.580.10">
    <property type="entry name" value="Zinc finger, CHC2-type domain"/>
    <property type="match status" value="1"/>
</dbReference>
<evidence type="ECO:0000256" key="8">
    <source>
        <dbReference type="ARBA" id="ARBA00022833"/>
    </source>
</evidence>
<dbReference type="InterPro" id="IPR013264">
    <property type="entry name" value="DNAG_N"/>
</dbReference>
<dbReference type="FunFam" id="3.90.580.10:FF:000001">
    <property type="entry name" value="DNA primase"/>
    <property type="match status" value="1"/>
</dbReference>
<dbReference type="InterPro" id="IPR036977">
    <property type="entry name" value="DNA_primase_Znf_CHC2"/>
</dbReference>
<feature type="compositionally biased region" description="Basic and acidic residues" evidence="15">
    <location>
        <begin position="417"/>
        <end position="431"/>
    </location>
</feature>
<keyword evidence="6 12" id="KW-0479">Metal-binding</keyword>
<dbReference type="InterPro" id="IPR006295">
    <property type="entry name" value="DNA_primase_DnaG"/>
</dbReference>
<evidence type="ECO:0000256" key="1">
    <source>
        <dbReference type="ARBA" id="ARBA00022478"/>
    </source>
</evidence>
<feature type="domain" description="Toprim" evidence="16">
    <location>
        <begin position="254"/>
        <end position="336"/>
    </location>
</feature>
<evidence type="ECO:0000256" key="11">
    <source>
        <dbReference type="ARBA" id="ARBA00023163"/>
    </source>
</evidence>
<keyword evidence="7 12" id="KW-0863">Zinc-finger</keyword>
<dbReference type="InterPro" id="IPR006171">
    <property type="entry name" value="TOPRIM_dom"/>
</dbReference>
<dbReference type="CDD" id="cd03364">
    <property type="entry name" value="TOPRIM_DnaG_primases"/>
    <property type="match status" value="1"/>
</dbReference>
<dbReference type="PANTHER" id="PTHR30313:SF2">
    <property type="entry name" value="DNA PRIMASE"/>
    <property type="match status" value="1"/>
</dbReference>
<keyword evidence="11 12" id="KW-0804">Transcription</keyword>
<evidence type="ECO:0000256" key="14">
    <source>
        <dbReference type="PIRSR" id="PIRSR002811-1"/>
    </source>
</evidence>
<dbReference type="Pfam" id="PF13662">
    <property type="entry name" value="Toprim_4"/>
    <property type="match status" value="1"/>
</dbReference>
<evidence type="ECO:0000256" key="3">
    <source>
        <dbReference type="ARBA" id="ARBA00022679"/>
    </source>
</evidence>
<dbReference type="SMART" id="SM00400">
    <property type="entry name" value="ZnF_CHCC"/>
    <property type="match status" value="1"/>
</dbReference>
<evidence type="ECO:0000256" key="13">
    <source>
        <dbReference type="PIRNR" id="PIRNR002811"/>
    </source>
</evidence>
<dbReference type="AlphaFoldDB" id="A0A2P7QPL5"/>
<dbReference type="FunFam" id="3.90.980.10:FF:000001">
    <property type="entry name" value="DNA primase"/>
    <property type="match status" value="1"/>
</dbReference>
<dbReference type="GO" id="GO:0008270">
    <property type="term" value="F:zinc ion binding"/>
    <property type="evidence" value="ECO:0007669"/>
    <property type="project" value="UniProtKB-UniRule"/>
</dbReference>
<dbReference type="InterPro" id="IPR034151">
    <property type="entry name" value="TOPRIM_DnaG_bac"/>
</dbReference>
<keyword evidence="1 12" id="KW-0240">DNA-directed RNA polymerase</keyword>
<dbReference type="InterPro" id="IPR030846">
    <property type="entry name" value="DnaG_bac"/>
</dbReference>
<evidence type="ECO:0000313" key="18">
    <source>
        <dbReference type="Proteomes" id="UP000241167"/>
    </source>
</evidence>
<proteinExistence type="inferred from homology"/>
<evidence type="ECO:0000256" key="15">
    <source>
        <dbReference type="SAM" id="MobiDB-lite"/>
    </source>
</evidence>
<evidence type="ECO:0000256" key="5">
    <source>
        <dbReference type="ARBA" id="ARBA00022705"/>
    </source>
</evidence>
<dbReference type="EC" id="2.7.7.101" evidence="12"/>
<evidence type="ECO:0000256" key="6">
    <source>
        <dbReference type="ARBA" id="ARBA00022723"/>
    </source>
</evidence>
<evidence type="ECO:0000259" key="16">
    <source>
        <dbReference type="PROSITE" id="PS50880"/>
    </source>
</evidence>
<dbReference type="Proteomes" id="UP000241167">
    <property type="component" value="Unassembled WGS sequence"/>
</dbReference>
<dbReference type="GO" id="GO:0000428">
    <property type="term" value="C:DNA-directed RNA polymerase complex"/>
    <property type="evidence" value="ECO:0007669"/>
    <property type="project" value="UniProtKB-KW"/>
</dbReference>
<gene>
    <name evidence="12" type="primary">dnaG</name>
    <name evidence="17" type="ORF">C7I55_15290</name>
</gene>
<dbReference type="HAMAP" id="MF_00974">
    <property type="entry name" value="DNA_primase_DnaG"/>
    <property type="match status" value="1"/>
</dbReference>
<dbReference type="GO" id="GO:0005737">
    <property type="term" value="C:cytoplasm"/>
    <property type="evidence" value="ECO:0007669"/>
    <property type="project" value="TreeGrafter"/>
</dbReference>
<dbReference type="GO" id="GO:0003677">
    <property type="term" value="F:DNA binding"/>
    <property type="evidence" value="ECO:0007669"/>
    <property type="project" value="UniProtKB-KW"/>
</dbReference>
<keyword evidence="4 12" id="KW-0548">Nucleotidyltransferase</keyword>
<dbReference type="InterPro" id="IPR002694">
    <property type="entry name" value="Znf_CHC2"/>
</dbReference>
<dbReference type="Gene3D" id="3.40.1360.10">
    <property type="match status" value="1"/>
</dbReference>
<dbReference type="GO" id="GO:0003899">
    <property type="term" value="F:DNA-directed RNA polymerase activity"/>
    <property type="evidence" value="ECO:0007669"/>
    <property type="project" value="UniProtKB-UniRule"/>
</dbReference>
<dbReference type="Pfam" id="PF08275">
    <property type="entry name" value="DNAG_N"/>
    <property type="match status" value="1"/>
</dbReference>
<evidence type="ECO:0000256" key="4">
    <source>
        <dbReference type="ARBA" id="ARBA00022695"/>
    </source>
</evidence>
<keyword evidence="2 12" id="KW-0639">Primosome</keyword>
<comment type="function">
    <text evidence="12 13">RNA polymerase that catalyzes the synthesis of short RNA molecules used as primers for DNA polymerase during DNA replication.</text>
</comment>
<dbReference type="EMBL" id="PXYI01000004">
    <property type="protein sequence ID" value="PSJ39912.1"/>
    <property type="molecule type" value="Genomic_DNA"/>
</dbReference>
<dbReference type="Pfam" id="PF01807">
    <property type="entry name" value="Zn_ribbon_DnaG"/>
    <property type="match status" value="1"/>
</dbReference>
<comment type="cofactor">
    <cofactor evidence="12 13 14">
        <name>Zn(2+)</name>
        <dbReference type="ChEBI" id="CHEBI:29105"/>
    </cofactor>
    <text evidence="12 13 14">Binds 1 zinc ion per monomer.</text>
</comment>
<evidence type="ECO:0000256" key="2">
    <source>
        <dbReference type="ARBA" id="ARBA00022515"/>
    </source>
</evidence>
<feature type="region of interest" description="Disordered" evidence="15">
    <location>
        <begin position="417"/>
        <end position="446"/>
    </location>
</feature>
<comment type="catalytic activity">
    <reaction evidence="12">
        <text>ssDNA + n NTP = ssDNA/pppN(pN)n-1 hybrid + (n-1) diphosphate.</text>
        <dbReference type="EC" id="2.7.7.101"/>
    </reaction>
</comment>
<organism evidence="17 18">
    <name type="scientific">Allosphingosinicella deserti</name>
    <dbReference type="NCBI Taxonomy" id="2116704"/>
    <lineage>
        <taxon>Bacteria</taxon>
        <taxon>Pseudomonadati</taxon>
        <taxon>Pseudomonadota</taxon>
        <taxon>Alphaproteobacteria</taxon>
        <taxon>Sphingomonadales</taxon>
        <taxon>Sphingomonadaceae</taxon>
        <taxon>Allosphingosinicella</taxon>
    </lineage>
</organism>
<keyword evidence="8 12" id="KW-0862">Zinc</keyword>
<dbReference type="FunFam" id="3.40.1360.10:FF:000002">
    <property type="entry name" value="DNA primase"/>
    <property type="match status" value="1"/>
</dbReference>
<evidence type="ECO:0000256" key="12">
    <source>
        <dbReference type="HAMAP-Rule" id="MF_00974"/>
    </source>
</evidence>
<dbReference type="Gene3D" id="3.90.980.10">
    <property type="entry name" value="DNA primase, catalytic core, N-terminal domain"/>
    <property type="match status" value="1"/>
</dbReference>
<comment type="domain">
    <text evidence="12">Contains an N-terminal zinc-binding domain, a central core domain that contains the primase activity, and a C-terminal DnaB-binding domain.</text>
</comment>
<dbReference type="SUPFAM" id="SSF57783">
    <property type="entry name" value="Zinc beta-ribbon"/>
    <property type="match status" value="1"/>
</dbReference>
<dbReference type="GO" id="GO:1990077">
    <property type="term" value="C:primosome complex"/>
    <property type="evidence" value="ECO:0007669"/>
    <property type="project" value="UniProtKB-KW"/>
</dbReference>
<dbReference type="OrthoDB" id="9803773at2"/>
<dbReference type="InterPro" id="IPR050219">
    <property type="entry name" value="DnaG_primase"/>
</dbReference>
<reference evidence="17 18" key="1">
    <citation type="submission" date="2018-03" db="EMBL/GenBank/DDBJ databases">
        <title>The draft genome of Sphingosinicella sp. GL-C-18.</title>
        <authorList>
            <person name="Liu L."/>
            <person name="Li L."/>
            <person name="Liang L."/>
            <person name="Zhang X."/>
            <person name="Wang T."/>
        </authorList>
    </citation>
    <scope>NUCLEOTIDE SEQUENCE [LARGE SCALE GENOMIC DNA]</scope>
    <source>
        <strain evidence="17 18">GL-C-18</strain>
    </source>
</reference>
<keyword evidence="3 12" id="KW-0808">Transferase</keyword>
<dbReference type="SMART" id="SM00493">
    <property type="entry name" value="TOPRIM"/>
    <property type="match status" value="1"/>
</dbReference>
<keyword evidence="9" id="KW-0460">Magnesium</keyword>
<dbReference type="GO" id="GO:0006269">
    <property type="term" value="P:DNA replication, synthesis of primer"/>
    <property type="evidence" value="ECO:0007669"/>
    <property type="project" value="UniProtKB-UniRule"/>
</dbReference>